<dbReference type="EMBL" id="CM000762">
    <property type="protein sequence ID" value="KXG31559.2"/>
    <property type="molecule type" value="Genomic_DNA"/>
</dbReference>
<evidence type="ECO:0000313" key="3">
    <source>
        <dbReference type="Proteomes" id="UP000000768"/>
    </source>
</evidence>
<dbReference type="Proteomes" id="UP000000768">
    <property type="component" value="Chromosome 3"/>
</dbReference>
<proteinExistence type="predicted"/>
<evidence type="ECO:0000313" key="2">
    <source>
        <dbReference type="EMBL" id="KXG31559.2"/>
    </source>
</evidence>
<evidence type="ECO:0000256" key="1">
    <source>
        <dbReference type="SAM" id="MobiDB-lite"/>
    </source>
</evidence>
<dbReference type="InParanoid" id="A0A1B6Q0W4"/>
<feature type="region of interest" description="Disordered" evidence="1">
    <location>
        <begin position="218"/>
        <end position="237"/>
    </location>
</feature>
<feature type="region of interest" description="Disordered" evidence="1">
    <location>
        <begin position="150"/>
        <end position="183"/>
    </location>
</feature>
<dbReference type="Gramene" id="KXG31559">
    <property type="protein sequence ID" value="KXG31559"/>
    <property type="gene ID" value="SORBI_3003G018150"/>
</dbReference>
<feature type="region of interest" description="Disordered" evidence="1">
    <location>
        <begin position="1"/>
        <end position="43"/>
    </location>
</feature>
<feature type="compositionally biased region" description="Acidic residues" evidence="1">
    <location>
        <begin position="153"/>
        <end position="167"/>
    </location>
</feature>
<sequence length="356" mass="36995">MRGAAGAAAGRTLWHARHPPGWQRLRRRGRDGDDDDDGRHLGLLLGGGGGGCGADGGAAHGAGGVGAEPGVDAVGVEGVRALGQPPHLLPGLHLAEAYRAVERRRLRPVHERRQRGDRVRAHAVVAVRVAHPGREELAALTAAELAAAAAEVPDGEVEEEREDADGEGEAHEEQPRPGAVPRVVRREQPRVSSLRLLLGQRGAAAIYKAAGGRLGDRGFNDTRARGPLGERPGAGGVRSVSSTLVGLLRGSATACHRTSAACGEIFEGRGHGPRVCLVLDRTERDESDDGTPSRPRQRKASATKGSLTGPGSPGLSSSTATELPLNWRLPGAAGSIGAFIRFSIVSELDTAACMHS</sequence>
<reference evidence="2 3" key="1">
    <citation type="journal article" date="2009" name="Nature">
        <title>The Sorghum bicolor genome and the diversification of grasses.</title>
        <authorList>
            <person name="Paterson A.H."/>
            <person name="Bowers J.E."/>
            <person name="Bruggmann R."/>
            <person name="Dubchak I."/>
            <person name="Grimwood J."/>
            <person name="Gundlach H."/>
            <person name="Haberer G."/>
            <person name="Hellsten U."/>
            <person name="Mitros T."/>
            <person name="Poliakov A."/>
            <person name="Schmutz J."/>
            <person name="Spannagl M."/>
            <person name="Tang H."/>
            <person name="Wang X."/>
            <person name="Wicker T."/>
            <person name="Bharti A.K."/>
            <person name="Chapman J."/>
            <person name="Feltus F.A."/>
            <person name="Gowik U."/>
            <person name="Grigoriev I.V."/>
            <person name="Lyons E."/>
            <person name="Maher C.A."/>
            <person name="Martis M."/>
            <person name="Narechania A."/>
            <person name="Otillar R.P."/>
            <person name="Penning B.W."/>
            <person name="Salamov A.A."/>
            <person name="Wang Y."/>
            <person name="Zhang L."/>
            <person name="Carpita N.C."/>
            <person name="Freeling M."/>
            <person name="Gingle A.R."/>
            <person name="Hash C.T."/>
            <person name="Keller B."/>
            <person name="Klein P."/>
            <person name="Kresovich S."/>
            <person name="McCann M.C."/>
            <person name="Ming R."/>
            <person name="Peterson D.G."/>
            <person name="Mehboob-ur-Rahman"/>
            <person name="Ware D."/>
            <person name="Westhoff P."/>
            <person name="Mayer K.F."/>
            <person name="Messing J."/>
            <person name="Rokhsar D.S."/>
        </authorList>
    </citation>
    <scope>NUCLEOTIDE SEQUENCE [LARGE SCALE GENOMIC DNA]</scope>
    <source>
        <strain evidence="3">cv. BTx623</strain>
    </source>
</reference>
<feature type="compositionally biased region" description="Low complexity" evidence="1">
    <location>
        <begin position="1"/>
        <end position="10"/>
    </location>
</feature>
<feature type="compositionally biased region" description="Low complexity" evidence="1">
    <location>
        <begin position="305"/>
        <end position="319"/>
    </location>
</feature>
<accession>A0A1B6Q0W4</accession>
<feature type="compositionally biased region" description="Basic residues" evidence="1">
    <location>
        <begin position="14"/>
        <end position="29"/>
    </location>
</feature>
<dbReference type="AlphaFoldDB" id="A0A1B6Q0W4"/>
<organism evidence="2 3">
    <name type="scientific">Sorghum bicolor</name>
    <name type="common">Sorghum</name>
    <name type="synonym">Sorghum vulgare</name>
    <dbReference type="NCBI Taxonomy" id="4558"/>
    <lineage>
        <taxon>Eukaryota</taxon>
        <taxon>Viridiplantae</taxon>
        <taxon>Streptophyta</taxon>
        <taxon>Embryophyta</taxon>
        <taxon>Tracheophyta</taxon>
        <taxon>Spermatophyta</taxon>
        <taxon>Magnoliopsida</taxon>
        <taxon>Liliopsida</taxon>
        <taxon>Poales</taxon>
        <taxon>Poaceae</taxon>
        <taxon>PACMAD clade</taxon>
        <taxon>Panicoideae</taxon>
        <taxon>Andropogonodae</taxon>
        <taxon>Andropogoneae</taxon>
        <taxon>Sorghinae</taxon>
        <taxon>Sorghum</taxon>
    </lineage>
</organism>
<keyword evidence="3" id="KW-1185">Reference proteome</keyword>
<name>A0A1B6Q0W4_SORBI</name>
<gene>
    <name evidence="2" type="ORF">SORBI_3003G018150</name>
</gene>
<protein>
    <submittedName>
        <fullName evidence="2">Uncharacterized protein</fullName>
    </submittedName>
</protein>
<feature type="region of interest" description="Disordered" evidence="1">
    <location>
        <begin position="281"/>
        <end position="319"/>
    </location>
</feature>
<reference evidence="3" key="2">
    <citation type="journal article" date="2018" name="Plant J.">
        <title>The Sorghum bicolor reference genome: improved assembly, gene annotations, a transcriptome atlas, and signatures of genome organization.</title>
        <authorList>
            <person name="McCormick R.F."/>
            <person name="Truong S.K."/>
            <person name="Sreedasyam A."/>
            <person name="Jenkins J."/>
            <person name="Shu S."/>
            <person name="Sims D."/>
            <person name="Kennedy M."/>
            <person name="Amirebrahimi M."/>
            <person name="Weers B.D."/>
            <person name="McKinley B."/>
            <person name="Mattison A."/>
            <person name="Morishige D.T."/>
            <person name="Grimwood J."/>
            <person name="Schmutz J."/>
            <person name="Mullet J.E."/>
        </authorList>
    </citation>
    <scope>NUCLEOTIDE SEQUENCE [LARGE SCALE GENOMIC DNA]</scope>
    <source>
        <strain evidence="3">cv. BTx623</strain>
    </source>
</reference>